<proteinExistence type="predicted"/>
<keyword evidence="2" id="KW-1185">Reference proteome</keyword>
<accession>A0A4C1UWX7</accession>
<name>A0A4C1UWX7_EUMVA</name>
<sequence>MIAATRFAHSPDAVNYYSRERFSPGSCSGVRLNNFLEDLDFNKGDEGGLQNNVPAEGQHYNEIRASAKRLSDAPSRKDVTVQVGLQELFKPLHNLSTDSLGYKLKIISVFACGLYSQIRDPSVSIDGTPSGVASISDAVQSSALSFCARGAVLVMRYADEAPGTGDVVRAPVTTVIIGSPIREQRPVS</sequence>
<reference evidence="1 2" key="1">
    <citation type="journal article" date="2019" name="Commun. Biol.">
        <title>The bagworm genome reveals a unique fibroin gene that provides high tensile strength.</title>
        <authorList>
            <person name="Kono N."/>
            <person name="Nakamura H."/>
            <person name="Ohtoshi R."/>
            <person name="Tomita M."/>
            <person name="Numata K."/>
            <person name="Arakawa K."/>
        </authorList>
    </citation>
    <scope>NUCLEOTIDE SEQUENCE [LARGE SCALE GENOMIC DNA]</scope>
</reference>
<gene>
    <name evidence="1" type="ORF">EVAR_81889_1</name>
</gene>
<protein>
    <submittedName>
        <fullName evidence="1">Uncharacterized protein</fullName>
    </submittedName>
</protein>
<comment type="caution">
    <text evidence="1">The sequence shown here is derived from an EMBL/GenBank/DDBJ whole genome shotgun (WGS) entry which is preliminary data.</text>
</comment>
<dbReference type="Proteomes" id="UP000299102">
    <property type="component" value="Unassembled WGS sequence"/>
</dbReference>
<dbReference type="EMBL" id="BGZK01000240">
    <property type="protein sequence ID" value="GBP30991.1"/>
    <property type="molecule type" value="Genomic_DNA"/>
</dbReference>
<evidence type="ECO:0000313" key="2">
    <source>
        <dbReference type="Proteomes" id="UP000299102"/>
    </source>
</evidence>
<evidence type="ECO:0000313" key="1">
    <source>
        <dbReference type="EMBL" id="GBP30991.1"/>
    </source>
</evidence>
<dbReference type="AlphaFoldDB" id="A0A4C1UWX7"/>
<organism evidence="1 2">
    <name type="scientific">Eumeta variegata</name>
    <name type="common">Bagworm moth</name>
    <name type="synonym">Eumeta japonica</name>
    <dbReference type="NCBI Taxonomy" id="151549"/>
    <lineage>
        <taxon>Eukaryota</taxon>
        <taxon>Metazoa</taxon>
        <taxon>Ecdysozoa</taxon>
        <taxon>Arthropoda</taxon>
        <taxon>Hexapoda</taxon>
        <taxon>Insecta</taxon>
        <taxon>Pterygota</taxon>
        <taxon>Neoptera</taxon>
        <taxon>Endopterygota</taxon>
        <taxon>Lepidoptera</taxon>
        <taxon>Glossata</taxon>
        <taxon>Ditrysia</taxon>
        <taxon>Tineoidea</taxon>
        <taxon>Psychidae</taxon>
        <taxon>Oiketicinae</taxon>
        <taxon>Eumeta</taxon>
    </lineage>
</organism>